<dbReference type="STRING" id="192903.SAMN04488513_10281"/>
<evidence type="ECO:0000256" key="1">
    <source>
        <dbReference type="ARBA" id="ARBA00007358"/>
    </source>
</evidence>
<dbReference type="Pfam" id="PF00465">
    <property type="entry name" value="Fe-ADH"/>
    <property type="match status" value="1"/>
</dbReference>
<dbReference type="InterPro" id="IPR018211">
    <property type="entry name" value="ADH_Fe_CS"/>
</dbReference>
<dbReference type="CDD" id="cd08187">
    <property type="entry name" value="BDH"/>
    <property type="match status" value="1"/>
</dbReference>
<dbReference type="SUPFAM" id="SSF56796">
    <property type="entry name" value="Dehydroquinate synthase-like"/>
    <property type="match status" value="1"/>
</dbReference>
<dbReference type="Gene3D" id="1.20.1090.10">
    <property type="entry name" value="Dehydroquinate synthase-like - alpha domain"/>
    <property type="match status" value="1"/>
</dbReference>
<evidence type="ECO:0000259" key="4">
    <source>
        <dbReference type="Pfam" id="PF25137"/>
    </source>
</evidence>
<evidence type="ECO:0000256" key="2">
    <source>
        <dbReference type="ARBA" id="ARBA00023002"/>
    </source>
</evidence>
<dbReference type="GO" id="GO:1990002">
    <property type="term" value="F:methylglyoxal reductase (NADPH) (acetol producing) activity"/>
    <property type="evidence" value="ECO:0007669"/>
    <property type="project" value="TreeGrafter"/>
</dbReference>
<organism evidence="5 6">
    <name type="scientific">Pseudozobellia thermophila</name>
    <dbReference type="NCBI Taxonomy" id="192903"/>
    <lineage>
        <taxon>Bacteria</taxon>
        <taxon>Pseudomonadati</taxon>
        <taxon>Bacteroidota</taxon>
        <taxon>Flavobacteriia</taxon>
        <taxon>Flavobacteriales</taxon>
        <taxon>Flavobacteriaceae</taxon>
        <taxon>Pseudozobellia</taxon>
    </lineage>
</organism>
<dbReference type="OrthoDB" id="9801156at2"/>
<gene>
    <name evidence="5" type="ORF">SAMN04488513_10281</name>
</gene>
<dbReference type="FunFam" id="3.40.50.1970:FF:000003">
    <property type="entry name" value="Alcohol dehydrogenase, iron-containing"/>
    <property type="match status" value="1"/>
</dbReference>
<reference evidence="6" key="1">
    <citation type="submission" date="2016-11" db="EMBL/GenBank/DDBJ databases">
        <authorList>
            <person name="Varghese N."/>
            <person name="Submissions S."/>
        </authorList>
    </citation>
    <scope>NUCLEOTIDE SEQUENCE [LARGE SCALE GENOMIC DNA]</scope>
    <source>
        <strain evidence="6">DSM 19858</strain>
    </source>
</reference>
<evidence type="ECO:0000259" key="3">
    <source>
        <dbReference type="Pfam" id="PF00465"/>
    </source>
</evidence>
<evidence type="ECO:0000313" key="5">
    <source>
        <dbReference type="EMBL" id="SHI85681.1"/>
    </source>
</evidence>
<dbReference type="AlphaFoldDB" id="A0A1M6EJP5"/>
<dbReference type="GO" id="GO:0005829">
    <property type="term" value="C:cytosol"/>
    <property type="evidence" value="ECO:0007669"/>
    <property type="project" value="TreeGrafter"/>
</dbReference>
<accession>A0A1M6EJP5</accession>
<evidence type="ECO:0000313" key="6">
    <source>
        <dbReference type="Proteomes" id="UP000184543"/>
    </source>
</evidence>
<dbReference type="PROSITE" id="PS00060">
    <property type="entry name" value="ADH_IRON_2"/>
    <property type="match status" value="1"/>
</dbReference>
<dbReference type="GO" id="GO:0008106">
    <property type="term" value="F:alcohol dehydrogenase (NADP+) activity"/>
    <property type="evidence" value="ECO:0007669"/>
    <property type="project" value="TreeGrafter"/>
</dbReference>
<comment type="similarity">
    <text evidence="1">Belongs to the iron-containing alcohol dehydrogenase family.</text>
</comment>
<dbReference type="GO" id="GO:0046872">
    <property type="term" value="F:metal ion binding"/>
    <property type="evidence" value="ECO:0007669"/>
    <property type="project" value="InterPro"/>
</dbReference>
<dbReference type="InterPro" id="IPR056798">
    <property type="entry name" value="ADH_Fe_C"/>
</dbReference>
<dbReference type="Gene3D" id="3.40.50.1970">
    <property type="match status" value="1"/>
</dbReference>
<dbReference type="InterPro" id="IPR001670">
    <property type="entry name" value="ADH_Fe/GldA"/>
</dbReference>
<proteinExistence type="inferred from homology"/>
<dbReference type="RefSeq" id="WP_072990078.1">
    <property type="nucleotide sequence ID" value="NZ_FQYU01000002.1"/>
</dbReference>
<dbReference type="Proteomes" id="UP000184543">
    <property type="component" value="Unassembled WGS sequence"/>
</dbReference>
<keyword evidence="2" id="KW-0560">Oxidoreductase</keyword>
<sequence length="386" mass="42566">MNNFEYKNPTKIIFGKDTIEKLASEIPSDAKVLMLYGGGSIKKNGIYDQVKTALSASDVVEFGGIPANPEYAVLMEALKVIKEENITYLLAVGGGSVIDGTKFLSAAAVYEGDEPWDIVKNKVRPEKAMPFGTVLTLPATGSEMNSGTVISRKETQEKLAFGGPALFPQFSVLDPQVIRSIPKRQLANGITDAFTHVLEQYMTYPAGGLLQDRFAESILQTLIEVAPRVLKDPSDYEAAANFMWSCTMALNGLIQQGVPGDWAVHMMGHELTALFGIDHARTLAVIAPSHYKYNFEAKKEKLAQYAERVWNLTEGSMDDKAYAAIEKTEAFFKELGIDTKLSDYTSDYEGTAETIAQRFTDRGWKGLGERQALRPQDAEKIVKMAY</sequence>
<dbReference type="PROSITE" id="PS00913">
    <property type="entry name" value="ADH_IRON_1"/>
    <property type="match status" value="1"/>
</dbReference>
<name>A0A1M6EJP5_9FLAO</name>
<feature type="domain" description="Alcohol dehydrogenase iron-type/glycerol dehydrogenase GldA" evidence="3">
    <location>
        <begin position="9"/>
        <end position="175"/>
    </location>
</feature>
<keyword evidence="6" id="KW-1185">Reference proteome</keyword>
<protein>
    <submittedName>
        <fullName evidence="5">NADP-dependent alcohol dehydrogenase</fullName>
    </submittedName>
</protein>
<dbReference type="InterPro" id="IPR044731">
    <property type="entry name" value="BDH-like"/>
</dbReference>
<dbReference type="Pfam" id="PF25137">
    <property type="entry name" value="ADH_Fe_C"/>
    <property type="match status" value="1"/>
</dbReference>
<dbReference type="PANTHER" id="PTHR43633:SF1">
    <property type="entry name" value="ALCOHOL DEHYDROGENASE YQHD"/>
    <property type="match status" value="1"/>
</dbReference>
<dbReference type="EMBL" id="FQYU01000002">
    <property type="protein sequence ID" value="SHI85681.1"/>
    <property type="molecule type" value="Genomic_DNA"/>
</dbReference>
<dbReference type="PANTHER" id="PTHR43633">
    <property type="entry name" value="ALCOHOL DEHYDROGENASE YQHD"/>
    <property type="match status" value="1"/>
</dbReference>
<dbReference type="GO" id="GO:1990362">
    <property type="term" value="F:butanol dehydrogenase (NAD+) activity"/>
    <property type="evidence" value="ECO:0007669"/>
    <property type="project" value="InterPro"/>
</dbReference>
<feature type="domain" description="Fe-containing alcohol dehydrogenase-like C-terminal" evidence="4">
    <location>
        <begin position="188"/>
        <end position="361"/>
    </location>
</feature>